<dbReference type="AlphaFoldDB" id="A0A2Z7BKJ5"/>
<proteinExistence type="predicted"/>
<sequence>MNSWKVPLEDLMVTGLLQTPDHRASLKEGSTRRFDGYRPSANTRSPSLAQGELLATPITKQSQLLNTTLGKFQTAFR</sequence>
<dbReference type="EMBL" id="KV006396">
    <property type="protein sequence ID" value="KZV32648.1"/>
    <property type="molecule type" value="Genomic_DNA"/>
</dbReference>
<keyword evidence="2" id="KW-1185">Reference proteome</keyword>
<evidence type="ECO:0000313" key="2">
    <source>
        <dbReference type="Proteomes" id="UP000250235"/>
    </source>
</evidence>
<protein>
    <submittedName>
        <fullName evidence="1">Uncharacterized protein</fullName>
    </submittedName>
</protein>
<dbReference type="Proteomes" id="UP000250235">
    <property type="component" value="Unassembled WGS sequence"/>
</dbReference>
<name>A0A2Z7BKJ5_9LAMI</name>
<reference evidence="1 2" key="1">
    <citation type="journal article" date="2015" name="Proc. Natl. Acad. Sci. U.S.A.">
        <title>The resurrection genome of Boea hygrometrica: A blueprint for survival of dehydration.</title>
        <authorList>
            <person name="Xiao L."/>
            <person name="Yang G."/>
            <person name="Zhang L."/>
            <person name="Yang X."/>
            <person name="Zhao S."/>
            <person name="Ji Z."/>
            <person name="Zhou Q."/>
            <person name="Hu M."/>
            <person name="Wang Y."/>
            <person name="Chen M."/>
            <person name="Xu Y."/>
            <person name="Jin H."/>
            <person name="Xiao X."/>
            <person name="Hu G."/>
            <person name="Bao F."/>
            <person name="Hu Y."/>
            <person name="Wan P."/>
            <person name="Li L."/>
            <person name="Deng X."/>
            <person name="Kuang T."/>
            <person name="Xiang C."/>
            <person name="Zhu J.K."/>
            <person name="Oliver M.J."/>
            <person name="He Y."/>
        </authorList>
    </citation>
    <scope>NUCLEOTIDE SEQUENCE [LARGE SCALE GENOMIC DNA]</scope>
    <source>
        <strain evidence="2">cv. XS01</strain>
    </source>
</reference>
<organism evidence="1 2">
    <name type="scientific">Dorcoceras hygrometricum</name>
    <dbReference type="NCBI Taxonomy" id="472368"/>
    <lineage>
        <taxon>Eukaryota</taxon>
        <taxon>Viridiplantae</taxon>
        <taxon>Streptophyta</taxon>
        <taxon>Embryophyta</taxon>
        <taxon>Tracheophyta</taxon>
        <taxon>Spermatophyta</taxon>
        <taxon>Magnoliopsida</taxon>
        <taxon>eudicotyledons</taxon>
        <taxon>Gunneridae</taxon>
        <taxon>Pentapetalae</taxon>
        <taxon>asterids</taxon>
        <taxon>lamiids</taxon>
        <taxon>Lamiales</taxon>
        <taxon>Gesneriaceae</taxon>
        <taxon>Didymocarpoideae</taxon>
        <taxon>Trichosporeae</taxon>
        <taxon>Loxocarpinae</taxon>
        <taxon>Dorcoceras</taxon>
    </lineage>
</organism>
<accession>A0A2Z7BKJ5</accession>
<gene>
    <name evidence="1" type="ORF">F511_33422</name>
</gene>
<evidence type="ECO:0000313" key="1">
    <source>
        <dbReference type="EMBL" id="KZV32648.1"/>
    </source>
</evidence>